<reference evidence="5" key="1">
    <citation type="journal article" date="2019" name="Int. J. Syst. Evol. Microbiol.">
        <title>The Global Catalogue of Microorganisms (GCM) 10K type strain sequencing project: providing services to taxonomists for standard genome sequencing and annotation.</title>
        <authorList>
            <consortium name="The Broad Institute Genomics Platform"/>
            <consortium name="The Broad Institute Genome Sequencing Center for Infectious Disease"/>
            <person name="Wu L."/>
            <person name="Ma J."/>
        </authorList>
    </citation>
    <scope>NUCLEOTIDE SEQUENCE [LARGE SCALE GENOMIC DNA]</scope>
    <source>
        <strain evidence="5">JCM 17250</strain>
    </source>
</reference>
<keyword evidence="1" id="KW-0784">Thiamine biosynthesis</keyword>
<dbReference type="RefSeq" id="WP_344912502.1">
    <property type="nucleotide sequence ID" value="NZ_BAABDL010000100.1"/>
</dbReference>
<evidence type="ECO:0000259" key="2">
    <source>
        <dbReference type="Pfam" id="PF00586"/>
    </source>
</evidence>
<feature type="binding site" evidence="1">
    <location>
        <position position="50"/>
    </location>
    <ligand>
        <name>substrate</name>
    </ligand>
</feature>
<comment type="catalytic activity">
    <reaction evidence="1">
        <text>thiamine phosphate + ATP = thiamine diphosphate + ADP</text>
        <dbReference type="Rhea" id="RHEA:15913"/>
        <dbReference type="ChEBI" id="CHEBI:30616"/>
        <dbReference type="ChEBI" id="CHEBI:37575"/>
        <dbReference type="ChEBI" id="CHEBI:58937"/>
        <dbReference type="ChEBI" id="CHEBI:456216"/>
        <dbReference type="EC" id="2.7.4.16"/>
    </reaction>
</comment>
<dbReference type="Proteomes" id="UP001501734">
    <property type="component" value="Unassembled WGS sequence"/>
</dbReference>
<keyword evidence="1" id="KW-0479">Metal-binding</keyword>
<feature type="binding site" evidence="1">
    <location>
        <position position="43"/>
    </location>
    <ligand>
        <name>Mg(2+)</name>
        <dbReference type="ChEBI" id="CHEBI:18420"/>
        <label>2</label>
    </ligand>
</feature>
<feature type="binding site" evidence="1">
    <location>
        <position position="319"/>
    </location>
    <ligand>
        <name>substrate</name>
    </ligand>
</feature>
<dbReference type="CDD" id="cd02194">
    <property type="entry name" value="ThiL"/>
    <property type="match status" value="1"/>
</dbReference>
<comment type="caution">
    <text evidence="4">The sequence shown here is derived from an EMBL/GenBank/DDBJ whole genome shotgun (WGS) entry which is preliminary data.</text>
</comment>
<dbReference type="SUPFAM" id="SSF56042">
    <property type="entry name" value="PurM C-terminal domain-like"/>
    <property type="match status" value="1"/>
</dbReference>
<dbReference type="InterPro" id="IPR036921">
    <property type="entry name" value="PurM-like_N_sf"/>
</dbReference>
<feature type="binding site" evidence="1">
    <location>
        <position position="145"/>
    </location>
    <ligand>
        <name>ATP</name>
        <dbReference type="ChEBI" id="CHEBI:30616"/>
    </ligand>
</feature>
<dbReference type="InterPro" id="IPR006283">
    <property type="entry name" value="ThiL-like"/>
</dbReference>
<feature type="binding site" evidence="1">
    <location>
        <position position="72"/>
    </location>
    <ligand>
        <name>Mg(2+)</name>
        <dbReference type="ChEBI" id="CHEBI:18420"/>
        <label>2</label>
    </ligand>
</feature>
<comment type="caution">
    <text evidence="1">Lacks conserved residue(s) required for the propagation of feature annotation.</text>
</comment>
<keyword evidence="1 4" id="KW-0418">Kinase</keyword>
<feature type="binding site" evidence="1">
    <location>
        <position position="212"/>
    </location>
    <ligand>
        <name>ATP</name>
        <dbReference type="ChEBI" id="CHEBI:30616"/>
    </ligand>
</feature>
<feature type="domain" description="PurM-like C-terminal" evidence="3">
    <location>
        <begin position="149"/>
        <end position="301"/>
    </location>
</feature>
<dbReference type="PANTHER" id="PTHR30270">
    <property type="entry name" value="THIAMINE-MONOPHOSPHATE KINASE"/>
    <property type="match status" value="1"/>
</dbReference>
<feature type="binding site" evidence="1">
    <location>
        <begin position="119"/>
        <end position="120"/>
    </location>
    <ligand>
        <name>ATP</name>
        <dbReference type="ChEBI" id="CHEBI:30616"/>
    </ligand>
</feature>
<dbReference type="EC" id="2.7.4.16" evidence="1"/>
<comment type="pathway">
    <text evidence="1">Cofactor biosynthesis; thiamine diphosphate biosynthesis; thiamine diphosphate from thiamine phosphate: step 1/1.</text>
</comment>
<feature type="binding site" evidence="1">
    <location>
        <position position="120"/>
    </location>
    <ligand>
        <name>Mg(2+)</name>
        <dbReference type="ChEBI" id="CHEBI:18420"/>
        <label>1</label>
    </ligand>
</feature>
<protein>
    <recommendedName>
        <fullName evidence="1">Thiamine-monophosphate kinase</fullName>
        <shortName evidence="1">TMP kinase</shortName>
        <shortName evidence="1">Thiamine-phosphate kinase</shortName>
        <ecNumber evidence="1">2.7.4.16</ecNumber>
    </recommendedName>
</protein>
<dbReference type="InterPro" id="IPR010918">
    <property type="entry name" value="PurM-like_C_dom"/>
</dbReference>
<feature type="binding site" evidence="1">
    <location>
        <position position="210"/>
    </location>
    <ligand>
        <name>Mg(2+)</name>
        <dbReference type="ChEBI" id="CHEBI:18420"/>
        <label>3</label>
    </ligand>
</feature>
<keyword evidence="1" id="KW-0067">ATP-binding</keyword>
<dbReference type="GO" id="GO:0016301">
    <property type="term" value="F:kinase activity"/>
    <property type="evidence" value="ECO:0007669"/>
    <property type="project" value="UniProtKB-KW"/>
</dbReference>
<dbReference type="Pfam" id="PF00586">
    <property type="entry name" value="AIRS"/>
    <property type="match status" value="1"/>
</dbReference>
<proteinExistence type="inferred from homology"/>
<comment type="function">
    <text evidence="1">Catalyzes the ATP-dependent phosphorylation of thiamine-monophosphate (TMP) to form thiamine-pyrophosphate (TPP), the active form of vitamin B1.</text>
</comment>
<evidence type="ECO:0000313" key="5">
    <source>
        <dbReference type="Proteomes" id="UP001501734"/>
    </source>
</evidence>
<dbReference type="PIRSF" id="PIRSF005303">
    <property type="entry name" value="Thiam_monoph_kin"/>
    <property type="match status" value="1"/>
</dbReference>
<dbReference type="SUPFAM" id="SSF55326">
    <property type="entry name" value="PurM N-terminal domain-like"/>
    <property type="match status" value="1"/>
</dbReference>
<name>A0ABP7VSH3_9BACI</name>
<organism evidence="4 5">
    <name type="scientific">Amphibacillus indicireducens</name>
    <dbReference type="NCBI Taxonomy" id="1076330"/>
    <lineage>
        <taxon>Bacteria</taxon>
        <taxon>Bacillati</taxon>
        <taxon>Bacillota</taxon>
        <taxon>Bacilli</taxon>
        <taxon>Bacillales</taxon>
        <taxon>Bacillaceae</taxon>
        <taxon>Amphibacillus</taxon>
    </lineage>
</organism>
<keyword evidence="1" id="KW-0808">Transferase</keyword>
<dbReference type="PANTHER" id="PTHR30270:SF0">
    <property type="entry name" value="THIAMINE-MONOPHOSPHATE KINASE"/>
    <property type="match status" value="1"/>
</dbReference>
<comment type="miscellaneous">
    <text evidence="1">Reaction mechanism of ThiL seems to utilize a direct, inline transfer of the gamma-phosphate of ATP to TMP rather than a phosphorylated enzyme intermediate.</text>
</comment>
<dbReference type="NCBIfam" id="TIGR01379">
    <property type="entry name" value="thiL"/>
    <property type="match status" value="1"/>
</dbReference>
<feature type="binding site" evidence="1">
    <location>
        <position position="102"/>
    </location>
    <ligand>
        <name>ATP</name>
        <dbReference type="ChEBI" id="CHEBI:30616"/>
    </ligand>
</feature>
<evidence type="ECO:0000313" key="4">
    <source>
        <dbReference type="EMBL" id="GAA4073527.1"/>
    </source>
</evidence>
<feature type="domain" description="PurM-like N-terminal" evidence="2">
    <location>
        <begin position="25"/>
        <end position="137"/>
    </location>
</feature>
<feature type="binding site" evidence="1">
    <location>
        <position position="72"/>
    </location>
    <ligand>
        <name>Mg(2+)</name>
        <dbReference type="ChEBI" id="CHEBI:18420"/>
        <label>4</label>
    </ligand>
</feature>
<dbReference type="Gene3D" id="3.90.650.10">
    <property type="entry name" value="PurM-like C-terminal domain"/>
    <property type="match status" value="1"/>
</dbReference>
<evidence type="ECO:0000256" key="1">
    <source>
        <dbReference type="HAMAP-Rule" id="MF_02128"/>
    </source>
</evidence>
<evidence type="ECO:0000259" key="3">
    <source>
        <dbReference type="Pfam" id="PF02769"/>
    </source>
</evidence>
<dbReference type="Pfam" id="PF02769">
    <property type="entry name" value="AIRS_C"/>
    <property type="match status" value="1"/>
</dbReference>
<dbReference type="Gene3D" id="3.30.1330.10">
    <property type="entry name" value="PurM-like, N-terminal domain"/>
    <property type="match status" value="1"/>
</dbReference>
<feature type="binding site" evidence="1">
    <location>
        <position position="43"/>
    </location>
    <ligand>
        <name>Mg(2+)</name>
        <dbReference type="ChEBI" id="CHEBI:18420"/>
        <label>1</label>
    </ligand>
</feature>
<feature type="binding site" evidence="1">
    <location>
        <position position="27"/>
    </location>
    <ligand>
        <name>Mg(2+)</name>
        <dbReference type="ChEBI" id="CHEBI:18420"/>
        <label>3</label>
    </ligand>
</feature>
<dbReference type="InterPro" id="IPR016188">
    <property type="entry name" value="PurM-like_N"/>
</dbReference>
<accession>A0ABP7VSH3</accession>
<feature type="binding site" evidence="1">
    <location>
        <position position="72"/>
    </location>
    <ligand>
        <name>Mg(2+)</name>
        <dbReference type="ChEBI" id="CHEBI:18420"/>
        <label>3</label>
    </ligand>
</feature>
<dbReference type="InterPro" id="IPR036676">
    <property type="entry name" value="PurM-like_C_sf"/>
</dbReference>
<keyword evidence="1" id="KW-0547">Nucleotide-binding</keyword>
<feature type="binding site" evidence="1">
    <location>
        <position position="260"/>
    </location>
    <ligand>
        <name>substrate</name>
    </ligand>
</feature>
<gene>
    <name evidence="1 4" type="primary">thiL</name>
    <name evidence="4" type="ORF">GCM10022410_18550</name>
</gene>
<feature type="binding site" evidence="1">
    <location>
        <position position="27"/>
    </location>
    <ligand>
        <name>Mg(2+)</name>
        <dbReference type="ChEBI" id="CHEBI:18420"/>
        <label>4</label>
    </ligand>
</feature>
<sequence length="323" mass="35791">MNEFDFIRSIKQSTYRNSTTIKGIGDDAAIFRQPYQDIVTAVDTFVDGIHFSNKTMKPFHVGYRALAANISDMAAMGADPISYLVSIVVPSHYSDQGLAEIYRGLDVIAKEYQLDLIGGDTVTGEQLVLSVTINGAVMRDKVRYRHLMEPGDVIFVTGTIGDSSAGLELLLNEQSDLNGAEYLINRHRMPTPRVKFAKALASIDRIALNDISDGIASEANELAQASNLAIYLEERDLPISNALKQFTRNQQLKYILNGGEDFELIGSVSPCNWQKVKQIAKQTETPVVIIGKVREEGKNNGTVFIKNNNDYNKLRPSGYVHKN</sequence>
<feature type="binding site" evidence="1">
    <location>
        <position position="213"/>
    </location>
    <ligand>
        <name>Mg(2+)</name>
        <dbReference type="ChEBI" id="CHEBI:18420"/>
        <label>5</label>
    </ligand>
</feature>
<keyword evidence="1" id="KW-0460">Magnesium</keyword>
<dbReference type="EMBL" id="BAABDL010000100">
    <property type="protein sequence ID" value="GAA4073527.1"/>
    <property type="molecule type" value="Genomic_DNA"/>
</dbReference>
<dbReference type="HAMAP" id="MF_02128">
    <property type="entry name" value="TMP_kinase"/>
    <property type="match status" value="1"/>
</dbReference>
<keyword evidence="5" id="KW-1185">Reference proteome</keyword>
<comment type="similarity">
    <text evidence="1">Belongs to the thiamine-monophosphate kinase family.</text>
</comment>